<accession>A0A315VZX6</accession>
<evidence type="ECO:0000256" key="10">
    <source>
        <dbReference type="SAM" id="Phobius"/>
    </source>
</evidence>
<dbReference type="GO" id="GO:0000139">
    <property type="term" value="C:Golgi membrane"/>
    <property type="evidence" value="ECO:0007669"/>
    <property type="project" value="UniProtKB-SubCell"/>
</dbReference>
<dbReference type="PANTHER" id="PTHR21229:SF52">
    <property type="entry name" value="TRANSMEMBRANE PROTEIN 87A PRECURSOR"/>
    <property type="match status" value="1"/>
</dbReference>
<keyword evidence="7" id="KW-0325">Glycoprotein</keyword>
<keyword evidence="2 10" id="KW-0812">Transmembrane</keyword>
<evidence type="ECO:0000256" key="6">
    <source>
        <dbReference type="ARBA" id="ARBA00023136"/>
    </source>
</evidence>
<dbReference type="Proteomes" id="UP000250572">
    <property type="component" value="Unassembled WGS sequence"/>
</dbReference>
<feature type="transmembrane region" description="Helical" evidence="10">
    <location>
        <begin position="711"/>
        <end position="728"/>
    </location>
</feature>
<feature type="transmembrane region" description="Helical" evidence="10">
    <location>
        <begin position="152"/>
        <end position="173"/>
    </location>
</feature>
<keyword evidence="6 10" id="KW-0472">Membrane</keyword>
<keyword evidence="5" id="KW-0333">Golgi apparatus</keyword>
<evidence type="ECO:0008006" key="15">
    <source>
        <dbReference type="Google" id="ProtNLM"/>
    </source>
</evidence>
<comment type="caution">
    <text evidence="13">The sequence shown here is derived from an EMBL/GenBank/DDBJ whole genome shotgun (WGS) entry which is preliminary data.</text>
</comment>
<dbReference type="AlphaFoldDB" id="A0A315VZX6"/>
<feature type="transmembrane region" description="Helical" evidence="10">
    <location>
        <begin position="537"/>
        <end position="559"/>
    </location>
</feature>
<evidence type="ECO:0000256" key="9">
    <source>
        <dbReference type="SAM" id="MobiDB-lite"/>
    </source>
</evidence>
<gene>
    <name evidence="13" type="ORF">CCH79_00019471</name>
</gene>
<dbReference type="InterPro" id="IPR009637">
    <property type="entry name" value="GPR107/GPR108-like"/>
</dbReference>
<evidence type="ECO:0000256" key="1">
    <source>
        <dbReference type="ARBA" id="ARBA00004653"/>
    </source>
</evidence>
<feature type="transmembrane region" description="Helical" evidence="10">
    <location>
        <begin position="179"/>
        <end position="199"/>
    </location>
</feature>
<feature type="region of interest" description="Disordered" evidence="9">
    <location>
        <begin position="761"/>
        <end position="781"/>
    </location>
</feature>
<dbReference type="GO" id="GO:0005829">
    <property type="term" value="C:cytosol"/>
    <property type="evidence" value="ECO:0007669"/>
    <property type="project" value="GOC"/>
</dbReference>
<evidence type="ECO:0000313" key="14">
    <source>
        <dbReference type="Proteomes" id="UP000250572"/>
    </source>
</evidence>
<evidence type="ECO:0000256" key="5">
    <source>
        <dbReference type="ARBA" id="ARBA00023034"/>
    </source>
</evidence>
<keyword evidence="4 10" id="KW-1133">Transmembrane helix</keyword>
<feature type="non-terminal residue" evidence="13">
    <location>
        <position position="810"/>
    </location>
</feature>
<dbReference type="InterPro" id="IPR054101">
    <property type="entry name" value="TMEM87A/B_GOLD"/>
</dbReference>
<organism evidence="13 14">
    <name type="scientific">Gambusia affinis</name>
    <name type="common">Western mosquitofish</name>
    <name type="synonym">Heterandria affinis</name>
    <dbReference type="NCBI Taxonomy" id="33528"/>
    <lineage>
        <taxon>Eukaryota</taxon>
        <taxon>Metazoa</taxon>
        <taxon>Chordata</taxon>
        <taxon>Craniata</taxon>
        <taxon>Vertebrata</taxon>
        <taxon>Euteleostomi</taxon>
        <taxon>Actinopterygii</taxon>
        <taxon>Neopterygii</taxon>
        <taxon>Teleostei</taxon>
        <taxon>Neoteleostei</taxon>
        <taxon>Acanthomorphata</taxon>
        <taxon>Ovalentaria</taxon>
        <taxon>Atherinomorphae</taxon>
        <taxon>Cyprinodontiformes</taxon>
        <taxon>Poeciliidae</taxon>
        <taxon>Poeciliinae</taxon>
        <taxon>Gambusia</taxon>
    </lineage>
</organism>
<feature type="compositionally biased region" description="Low complexity" evidence="9">
    <location>
        <begin position="59"/>
        <end position="73"/>
    </location>
</feature>
<keyword evidence="14" id="KW-1185">Reference proteome</keyword>
<feature type="domain" description="TMEM87A/B GOLD" evidence="12">
    <location>
        <begin position="206"/>
        <end position="272"/>
    </location>
</feature>
<dbReference type="PANTHER" id="PTHR21229">
    <property type="entry name" value="LUNG SEVEN TRANSMEMBRANE RECEPTOR"/>
    <property type="match status" value="1"/>
</dbReference>
<comment type="subcellular location">
    <subcellularLocation>
        <location evidence="1">Golgi apparatus membrane</location>
        <topology evidence="1">Multi-pass membrane protein</topology>
    </subcellularLocation>
</comment>
<feature type="transmembrane region" description="Helical" evidence="10">
    <location>
        <begin position="599"/>
        <end position="625"/>
    </location>
</feature>
<feature type="transmembrane region" description="Helical" evidence="10">
    <location>
        <begin position="645"/>
        <end position="667"/>
    </location>
</feature>
<evidence type="ECO:0000259" key="11">
    <source>
        <dbReference type="Pfam" id="PF06814"/>
    </source>
</evidence>
<dbReference type="EMBL" id="NHOQ01000736">
    <property type="protein sequence ID" value="PWA28936.1"/>
    <property type="molecule type" value="Genomic_DNA"/>
</dbReference>
<feature type="region of interest" description="Disordered" evidence="9">
    <location>
        <begin position="23"/>
        <end position="75"/>
    </location>
</feature>
<dbReference type="Pfam" id="PF06814">
    <property type="entry name" value="GOST_TM"/>
    <property type="match status" value="2"/>
</dbReference>
<evidence type="ECO:0000256" key="2">
    <source>
        <dbReference type="ARBA" id="ARBA00022692"/>
    </source>
</evidence>
<evidence type="ECO:0000256" key="8">
    <source>
        <dbReference type="ARBA" id="ARBA00044946"/>
    </source>
</evidence>
<dbReference type="InterPro" id="IPR053937">
    <property type="entry name" value="GOST_TM"/>
</dbReference>
<evidence type="ECO:0000256" key="4">
    <source>
        <dbReference type="ARBA" id="ARBA00022989"/>
    </source>
</evidence>
<evidence type="ECO:0000259" key="12">
    <source>
        <dbReference type="Pfam" id="PF21901"/>
    </source>
</evidence>
<dbReference type="Pfam" id="PF21901">
    <property type="entry name" value="TMEM87A-B_GOLD"/>
    <property type="match status" value="1"/>
</dbReference>
<feature type="domain" description="GOST seven transmembrane" evidence="11">
    <location>
        <begin position="606"/>
        <end position="735"/>
    </location>
</feature>
<keyword evidence="3" id="KW-0732">Signal</keyword>
<proteinExistence type="inferred from homology"/>
<comment type="similarity">
    <text evidence="8">Belongs to the LU7TM family. TMEM87 subfamily.</text>
</comment>
<evidence type="ECO:0000256" key="3">
    <source>
        <dbReference type="ARBA" id="ARBA00022729"/>
    </source>
</evidence>
<reference evidence="13 14" key="1">
    <citation type="journal article" date="2018" name="G3 (Bethesda)">
        <title>A High-Quality Reference Genome for the Invasive Mosquitofish Gambusia affinis Using a Chicago Library.</title>
        <authorList>
            <person name="Hoffberg S.L."/>
            <person name="Troendle N.J."/>
            <person name="Glenn T.C."/>
            <person name="Mahmud O."/>
            <person name="Louha S."/>
            <person name="Chalopin D."/>
            <person name="Bennetzen J.L."/>
            <person name="Mauricio R."/>
        </authorList>
    </citation>
    <scope>NUCLEOTIDE SEQUENCE [LARGE SCALE GENOMIC DNA]</scope>
    <source>
        <strain evidence="13">NE01/NJP1002.9</strain>
        <tissue evidence="13">Muscle</tissue>
    </source>
</reference>
<evidence type="ECO:0000313" key="13">
    <source>
        <dbReference type="EMBL" id="PWA28936.1"/>
    </source>
</evidence>
<sequence length="810" mass="89139">MVNNRVKFKAGRFLVLTGVWSFRRKPGPGPEPEPGHGAGTAGDWRRSQKQSPQNQAAVPPSLTSPLAPPTSSAQPVHVTNADELMNKQKRVPPVLLGASCSQLMDLIQAEPVSLKDTLLSTLMSVNVCCPLSLNAVLFFMCRHHPKSGSVPLVVNCLSVGPFFFLLVRMAGFVGPGRTGSGFCCSAVLLLLLAAGPGLVRAISEPGKWTVDVGSDPLVLVVFQENHFFLFRKTLFNGSTIQLRAVPQNCSPSSKIEVFWYLRNSHCYKEVYEKDVSGSVLVVPPGPVDVCVSTQLIKEEYFNSDSVKVEGGSGAFIKHAHEPISVQLKPYIVRTAGVAQPVLPTLLKNQQSPSSSLSAPVKVELLEAAETQAGVWTRPGSELINTLALELKPALLDQVTIQVNQFGFYLRSVNASSLGVVLEKSGRRRREAKKPEPKVRPGSVRFRSETFGPMVQNLHAADGSSSQSDVDIVARTWEDGAYMFIIKVQKTGTRPCTMQLPGADVFAEVLSAVKRTLARVLVIIGSLGYGIVKPRLGALLHRVVGVGLLYLLFSIIEGILRVHTVSSDLLARFQWLSCGSVPARSNPCVLQDRGNDDRSLMVCDVVLALTDSCVVCFLDLCLHIFVSLAQTMKLLKLRRNVVKLSLFRHFSNTLIFAVIASVIFIIWTAKNFTMSRCRSVSKETPSCLSVITCLMFSSFLVQDWREVWIQDAFWRFLFSIILLVIMFLWRPSANNQMYAFSPLVDVDSEDEEEKEPMMNEAFEGMKMRGTKTETNGTAKPNKVDEDLKWVEENIPSSMADIALPPLLDSDE</sequence>
<name>A0A315VZX6_GAMAF</name>
<dbReference type="GO" id="GO:0042147">
    <property type="term" value="P:retrograde transport, endosome to Golgi"/>
    <property type="evidence" value="ECO:0007669"/>
    <property type="project" value="TreeGrafter"/>
</dbReference>
<evidence type="ECO:0000256" key="7">
    <source>
        <dbReference type="ARBA" id="ARBA00023180"/>
    </source>
</evidence>
<feature type="domain" description="GOST seven transmembrane" evidence="11">
    <location>
        <begin position="500"/>
        <end position="568"/>
    </location>
</feature>
<protein>
    <recommendedName>
        <fullName evidence="15">Transmembrane protein 87A</fullName>
    </recommendedName>
</protein>